<keyword evidence="6" id="KW-1185">Reference proteome</keyword>
<dbReference type="SMART" id="SM00320">
    <property type="entry name" value="WD40"/>
    <property type="match status" value="6"/>
</dbReference>
<dbReference type="PANTHER" id="PTHR19879:SF9">
    <property type="entry name" value="TRANSCRIPTION INITIATION FACTOR TFIID SUBUNIT 5"/>
    <property type="match status" value="1"/>
</dbReference>
<dbReference type="CDD" id="cd00200">
    <property type="entry name" value="WD40"/>
    <property type="match status" value="1"/>
</dbReference>
<evidence type="ECO:0000313" key="5">
    <source>
        <dbReference type="EMBL" id="PAX59770.1"/>
    </source>
</evidence>
<dbReference type="InterPro" id="IPR020472">
    <property type="entry name" value="WD40_PAC1"/>
</dbReference>
<dbReference type="SUPFAM" id="SSF50978">
    <property type="entry name" value="WD40 repeat-like"/>
    <property type="match status" value="1"/>
</dbReference>
<gene>
    <name evidence="5" type="ORF">CK510_05460</name>
</gene>
<evidence type="ECO:0000256" key="3">
    <source>
        <dbReference type="PROSITE-ProRule" id="PRU00221"/>
    </source>
</evidence>
<organism evidence="5 6">
    <name type="scientific">Brunnivagina elsteri CCALA 953</name>
    <dbReference type="NCBI Taxonomy" id="987040"/>
    <lineage>
        <taxon>Bacteria</taxon>
        <taxon>Bacillati</taxon>
        <taxon>Cyanobacteriota</taxon>
        <taxon>Cyanophyceae</taxon>
        <taxon>Nostocales</taxon>
        <taxon>Calotrichaceae</taxon>
        <taxon>Brunnivagina</taxon>
    </lineage>
</organism>
<reference evidence="5 6" key="1">
    <citation type="submission" date="2017-08" db="EMBL/GenBank/DDBJ databases">
        <title>Draft genome sequence of filamentous cyanobacterium Calothrix elsteri CCALA 953.</title>
        <authorList>
            <person name="Gagunashvili A.N."/>
            <person name="Elster J."/>
            <person name="Andresson O.S."/>
        </authorList>
    </citation>
    <scope>NUCLEOTIDE SEQUENCE [LARGE SCALE GENOMIC DNA]</scope>
    <source>
        <strain evidence="5 6">CCALA 953</strain>
    </source>
</reference>
<comment type="caution">
    <text evidence="5">The sequence shown here is derived from an EMBL/GenBank/DDBJ whole genome shotgun (WGS) entry which is preliminary data.</text>
</comment>
<evidence type="ECO:0000256" key="1">
    <source>
        <dbReference type="ARBA" id="ARBA00022574"/>
    </source>
</evidence>
<feature type="repeat" description="WD" evidence="3">
    <location>
        <begin position="50"/>
        <end position="91"/>
    </location>
</feature>
<dbReference type="InterPro" id="IPR015943">
    <property type="entry name" value="WD40/YVTN_repeat-like_dom_sf"/>
</dbReference>
<keyword evidence="2" id="KW-0677">Repeat</keyword>
<dbReference type="Proteomes" id="UP000218238">
    <property type="component" value="Unassembled WGS sequence"/>
</dbReference>
<feature type="chain" id="PRO_5012539379" evidence="4">
    <location>
        <begin position="31"/>
        <end position="359"/>
    </location>
</feature>
<dbReference type="PRINTS" id="PR00320">
    <property type="entry name" value="GPROTEINBRPT"/>
</dbReference>
<dbReference type="InterPro" id="IPR001680">
    <property type="entry name" value="WD40_rpt"/>
</dbReference>
<evidence type="ECO:0000256" key="2">
    <source>
        <dbReference type="ARBA" id="ARBA00022737"/>
    </source>
</evidence>
<evidence type="ECO:0000256" key="4">
    <source>
        <dbReference type="SAM" id="SignalP"/>
    </source>
</evidence>
<dbReference type="RefSeq" id="WP_095720725.1">
    <property type="nucleotide sequence ID" value="NZ_NTFS01000036.1"/>
</dbReference>
<dbReference type="InterPro" id="IPR019775">
    <property type="entry name" value="WD40_repeat_CS"/>
</dbReference>
<feature type="signal peptide" evidence="4">
    <location>
        <begin position="1"/>
        <end position="30"/>
    </location>
</feature>
<feature type="repeat" description="WD" evidence="3">
    <location>
        <begin position="324"/>
        <end position="359"/>
    </location>
</feature>
<dbReference type="PROSITE" id="PS00678">
    <property type="entry name" value="WD_REPEATS_1"/>
    <property type="match status" value="1"/>
</dbReference>
<protein>
    <submittedName>
        <fullName evidence="5">Uncharacterized protein</fullName>
    </submittedName>
</protein>
<feature type="repeat" description="WD" evidence="3">
    <location>
        <begin position="92"/>
        <end position="133"/>
    </location>
</feature>
<dbReference type="PROSITE" id="PS50294">
    <property type="entry name" value="WD_REPEATS_REGION"/>
    <property type="match status" value="3"/>
</dbReference>
<sequence length="359" mass="38138">MKLPILFKTLALFAFCLSSAVGTIPLPVIANTPANSPTNIQQPKRFKLTLSGHTEPVRAIAISANGQILASGSDDKTVKLWNPGTGKLLHTLTGHGNNIKSVLVTPDGNTILSSSFDNTVKLWNSQTGKEIRTITEKSGVRAILLTPDGQTLITANGNKKIKFNNLKTGKIQRTLTVETTALAISSDGKTLFSGGENGGKIRIWSMATGKQLRSFTPPLPNKEDLINGSERASSPIILAVSNDGKMLLSGGYDDSFQSGGVRTTDGKSFKAWDLKTGKLVHNFSLGTSLDALVISPDSQTFIAGGLGRNIILRDIKTGKPVMELQGHGGGIYGLALSRDGKTIYSGSGDKSVKVWQIKP</sequence>
<keyword evidence="4" id="KW-0732">Signal</keyword>
<dbReference type="EMBL" id="NTFS01000036">
    <property type="protein sequence ID" value="PAX59770.1"/>
    <property type="molecule type" value="Genomic_DNA"/>
</dbReference>
<dbReference type="PANTHER" id="PTHR19879">
    <property type="entry name" value="TRANSCRIPTION INITIATION FACTOR TFIID"/>
    <property type="match status" value="1"/>
</dbReference>
<dbReference type="AlphaFoldDB" id="A0A2A2TMU2"/>
<keyword evidence="1 3" id="KW-0853">WD repeat</keyword>
<dbReference type="InterPro" id="IPR036322">
    <property type="entry name" value="WD40_repeat_dom_sf"/>
</dbReference>
<name>A0A2A2TMU2_9CYAN</name>
<dbReference type="OrthoDB" id="494465at2"/>
<dbReference type="PROSITE" id="PS50082">
    <property type="entry name" value="WD_REPEATS_2"/>
    <property type="match status" value="3"/>
</dbReference>
<accession>A0A2A2TMU2</accession>
<dbReference type="Pfam" id="PF00400">
    <property type="entry name" value="WD40"/>
    <property type="match status" value="4"/>
</dbReference>
<dbReference type="Gene3D" id="2.130.10.10">
    <property type="entry name" value="YVTN repeat-like/Quinoprotein amine dehydrogenase"/>
    <property type="match status" value="2"/>
</dbReference>
<evidence type="ECO:0000313" key="6">
    <source>
        <dbReference type="Proteomes" id="UP000218238"/>
    </source>
</evidence>
<proteinExistence type="predicted"/>